<comment type="subcellular location">
    <subcellularLocation>
        <location evidence="1">Cytoplasm</location>
        <location evidence="1">Cytoskeleton</location>
        <location evidence="1">Cilium basal body</location>
    </subcellularLocation>
</comment>
<evidence type="ECO:0000256" key="10">
    <source>
        <dbReference type="SAM" id="MobiDB-lite"/>
    </source>
</evidence>
<evidence type="ECO:0000256" key="4">
    <source>
        <dbReference type="ARBA" id="ARBA00022794"/>
    </source>
</evidence>
<dbReference type="InterPro" id="IPR010796">
    <property type="entry name" value="C2_B9-type_dom"/>
</dbReference>
<keyword evidence="6" id="KW-0966">Cell projection</keyword>
<reference evidence="12" key="2">
    <citation type="submission" date="2017-12" db="EMBL/GenBank/DDBJ databases">
        <title>Genome sequence of the Bar-tailed Godwit (Limosa lapponica baueri).</title>
        <authorList>
            <person name="Lima N.C.B."/>
            <person name="Parody-Merino A.M."/>
            <person name="Battley P.F."/>
            <person name="Fidler A.E."/>
            <person name="Prosdocimi F."/>
        </authorList>
    </citation>
    <scope>NUCLEOTIDE SEQUENCE [LARGE SCALE GENOMIC DNA]</scope>
</reference>
<evidence type="ECO:0000313" key="12">
    <source>
        <dbReference type="Proteomes" id="UP000233556"/>
    </source>
</evidence>
<comment type="similarity">
    <text evidence="8">Belongs to the B9D family.</text>
</comment>
<organism evidence="11 12">
    <name type="scientific">Limosa lapponica baueri</name>
    <dbReference type="NCBI Taxonomy" id="1758121"/>
    <lineage>
        <taxon>Eukaryota</taxon>
        <taxon>Metazoa</taxon>
        <taxon>Chordata</taxon>
        <taxon>Craniata</taxon>
        <taxon>Vertebrata</taxon>
        <taxon>Euteleostomi</taxon>
        <taxon>Archelosauria</taxon>
        <taxon>Archosauria</taxon>
        <taxon>Dinosauria</taxon>
        <taxon>Saurischia</taxon>
        <taxon>Theropoda</taxon>
        <taxon>Coelurosauria</taxon>
        <taxon>Aves</taxon>
        <taxon>Neognathae</taxon>
        <taxon>Neoaves</taxon>
        <taxon>Charadriiformes</taxon>
        <taxon>Scolopacidae</taxon>
        <taxon>Limosa</taxon>
    </lineage>
</organism>
<proteinExistence type="inferred from homology"/>
<dbReference type="EMBL" id="KZ530097">
    <property type="protein sequence ID" value="PKU27192.1"/>
    <property type="molecule type" value="Genomic_DNA"/>
</dbReference>
<sequence length="91" mass="9807">MDFLAAAPGYQIIFGDPVGNSVKHTRTIAMFVPESSSMLQKFTSWFTGRRPEFTDPRVVAQGEGREGKSLGAPDCNPAGPQLGHPSSVKKD</sequence>
<dbReference type="PANTHER" id="PTHR12968:SF1">
    <property type="entry name" value="B9 DOMAIN-CONTAINING PROTEIN 1"/>
    <property type="match status" value="1"/>
</dbReference>
<evidence type="ECO:0000256" key="9">
    <source>
        <dbReference type="ARBA" id="ARBA00039274"/>
    </source>
</evidence>
<gene>
    <name evidence="11" type="ORF">llap_22504</name>
</gene>
<evidence type="ECO:0000256" key="5">
    <source>
        <dbReference type="ARBA" id="ARBA00023212"/>
    </source>
</evidence>
<name>A0A2I0T089_LIMLA</name>
<dbReference type="PANTHER" id="PTHR12968">
    <property type="entry name" value="B9 DOMAIN-CONTAINING"/>
    <property type="match status" value="1"/>
</dbReference>
<dbReference type="GO" id="GO:0060271">
    <property type="term" value="P:cilium assembly"/>
    <property type="evidence" value="ECO:0007669"/>
    <property type="project" value="TreeGrafter"/>
</dbReference>
<keyword evidence="4" id="KW-0970">Cilium biogenesis/degradation</keyword>
<evidence type="ECO:0000256" key="1">
    <source>
        <dbReference type="ARBA" id="ARBA00004120"/>
    </source>
</evidence>
<dbReference type="GO" id="GO:0036038">
    <property type="term" value="C:MKS complex"/>
    <property type="evidence" value="ECO:0007669"/>
    <property type="project" value="TreeGrafter"/>
</dbReference>
<evidence type="ECO:0000256" key="2">
    <source>
        <dbReference type="ARBA" id="ARBA00011495"/>
    </source>
</evidence>
<evidence type="ECO:0000256" key="3">
    <source>
        <dbReference type="ARBA" id="ARBA00022490"/>
    </source>
</evidence>
<keyword evidence="5" id="KW-0206">Cytoskeleton</keyword>
<evidence type="ECO:0000256" key="6">
    <source>
        <dbReference type="ARBA" id="ARBA00023273"/>
    </source>
</evidence>
<evidence type="ECO:0000256" key="7">
    <source>
        <dbReference type="ARBA" id="ARBA00037148"/>
    </source>
</evidence>
<dbReference type="AlphaFoldDB" id="A0A2I0T089"/>
<keyword evidence="3" id="KW-0963">Cytoplasm</keyword>
<reference evidence="12" key="1">
    <citation type="submission" date="2017-11" db="EMBL/GenBank/DDBJ databases">
        <authorList>
            <person name="Lima N.C."/>
            <person name="Parody-Merino A.M."/>
            <person name="Battley P.F."/>
            <person name="Fidler A.E."/>
            <person name="Prosdocimi F."/>
        </authorList>
    </citation>
    <scope>NUCLEOTIDE SEQUENCE [LARGE SCALE GENOMIC DNA]</scope>
</reference>
<dbReference type="Proteomes" id="UP000233556">
    <property type="component" value="Unassembled WGS sequence"/>
</dbReference>
<comment type="subunit">
    <text evidence="2">Part of the tectonic-like complex (also named B9 complex).</text>
</comment>
<accession>A0A2I0T089</accession>
<feature type="region of interest" description="Disordered" evidence="10">
    <location>
        <begin position="61"/>
        <end position="91"/>
    </location>
</feature>
<evidence type="ECO:0000256" key="8">
    <source>
        <dbReference type="ARBA" id="ARBA00038411"/>
    </source>
</evidence>
<evidence type="ECO:0000313" key="11">
    <source>
        <dbReference type="EMBL" id="PKU27192.1"/>
    </source>
</evidence>
<dbReference type="OrthoDB" id="431939at2759"/>
<dbReference type="Pfam" id="PF07162">
    <property type="entry name" value="B9-C2"/>
    <property type="match status" value="1"/>
</dbReference>
<keyword evidence="12" id="KW-1185">Reference proteome</keyword>
<comment type="function">
    <text evidence="7">Component of the tectonic-like complex, a complex localized at the transition zone of primary cilia and acting as a barrier that prevents diffusion of transmembrane proteins between the cilia and plasma membranes. Required for ciliogenesis and sonic hedgehog/SHH signaling.</text>
</comment>
<protein>
    <recommendedName>
        <fullName evidence="9">B9 domain-containing protein 1</fullName>
    </recommendedName>
</protein>